<feature type="compositionally biased region" description="Basic and acidic residues" evidence="1">
    <location>
        <begin position="17"/>
        <end position="73"/>
    </location>
</feature>
<sequence length="112" mass="13242">MDDTNQPETENVVSNGSEKETDLNSKLEAQKEKGDKDTDDIITHDGLTEKLDGNVDEKEEQIEKDKDDDHNDQYSDYYYNQYSYQEEIDNFIYGTPDERAVDEYFENQHNWD</sequence>
<keyword evidence="2" id="KW-1185">Reference proteome</keyword>
<proteinExistence type="predicted"/>
<reference evidence="3" key="1">
    <citation type="submission" date="2022-11" db="UniProtKB">
        <authorList>
            <consortium name="WormBaseParasite"/>
        </authorList>
    </citation>
    <scope>IDENTIFICATION</scope>
</reference>
<organism evidence="2 3">
    <name type="scientific">Panagrolaimus davidi</name>
    <dbReference type="NCBI Taxonomy" id="227884"/>
    <lineage>
        <taxon>Eukaryota</taxon>
        <taxon>Metazoa</taxon>
        <taxon>Ecdysozoa</taxon>
        <taxon>Nematoda</taxon>
        <taxon>Chromadorea</taxon>
        <taxon>Rhabditida</taxon>
        <taxon>Tylenchina</taxon>
        <taxon>Panagrolaimomorpha</taxon>
        <taxon>Panagrolaimoidea</taxon>
        <taxon>Panagrolaimidae</taxon>
        <taxon>Panagrolaimus</taxon>
    </lineage>
</organism>
<dbReference type="Proteomes" id="UP000887578">
    <property type="component" value="Unplaced"/>
</dbReference>
<dbReference type="AlphaFoldDB" id="A0A914QHG4"/>
<feature type="region of interest" description="Disordered" evidence="1">
    <location>
        <begin position="1"/>
        <end position="75"/>
    </location>
</feature>
<evidence type="ECO:0000256" key="1">
    <source>
        <dbReference type="SAM" id="MobiDB-lite"/>
    </source>
</evidence>
<feature type="compositionally biased region" description="Polar residues" evidence="1">
    <location>
        <begin position="1"/>
        <end position="16"/>
    </location>
</feature>
<protein>
    <submittedName>
        <fullName evidence="3">Uncharacterized protein</fullName>
    </submittedName>
</protein>
<accession>A0A914QHG4</accession>
<dbReference type="WBParaSite" id="PDA_v2.g31038.t1">
    <property type="protein sequence ID" value="PDA_v2.g31038.t1"/>
    <property type="gene ID" value="PDA_v2.g31038"/>
</dbReference>
<evidence type="ECO:0000313" key="3">
    <source>
        <dbReference type="WBParaSite" id="PDA_v2.g31038.t1"/>
    </source>
</evidence>
<evidence type="ECO:0000313" key="2">
    <source>
        <dbReference type="Proteomes" id="UP000887578"/>
    </source>
</evidence>
<name>A0A914QHG4_9BILA</name>